<feature type="compositionally biased region" description="Low complexity" evidence="8">
    <location>
        <begin position="442"/>
        <end position="460"/>
    </location>
</feature>
<feature type="domain" description="Integrase catalytic" evidence="9">
    <location>
        <begin position="1466"/>
        <end position="1629"/>
    </location>
</feature>
<evidence type="ECO:0000256" key="4">
    <source>
        <dbReference type="ARBA" id="ARBA00022722"/>
    </source>
</evidence>
<dbReference type="GO" id="GO:0015074">
    <property type="term" value="P:DNA integration"/>
    <property type="evidence" value="ECO:0007669"/>
    <property type="project" value="InterPro"/>
</dbReference>
<keyword evidence="6" id="KW-0378">Hydrolase</keyword>
<evidence type="ECO:0000313" key="10">
    <source>
        <dbReference type="EMBL" id="CAN66067.1"/>
    </source>
</evidence>
<dbReference type="InterPro" id="IPR041373">
    <property type="entry name" value="RT_RNaseH"/>
</dbReference>
<dbReference type="CDD" id="cd09274">
    <property type="entry name" value="RNase_HI_RT_Ty3"/>
    <property type="match status" value="1"/>
</dbReference>
<dbReference type="Gene3D" id="3.10.10.10">
    <property type="entry name" value="HIV Type 1 Reverse Transcriptase, subunit A, domain 1"/>
    <property type="match status" value="1"/>
</dbReference>
<proteinExistence type="predicted"/>
<dbReference type="Gene3D" id="3.30.420.10">
    <property type="entry name" value="Ribonuclease H-like superfamily/Ribonuclease H"/>
    <property type="match status" value="1"/>
</dbReference>
<dbReference type="InterPro" id="IPR012337">
    <property type="entry name" value="RNaseH-like_sf"/>
</dbReference>
<dbReference type="SUPFAM" id="SSF56672">
    <property type="entry name" value="DNA/RNA polymerases"/>
    <property type="match status" value="1"/>
</dbReference>
<dbReference type="Gene3D" id="2.40.70.10">
    <property type="entry name" value="Acid Proteases"/>
    <property type="match status" value="1"/>
</dbReference>
<feature type="region of interest" description="Disordered" evidence="8">
    <location>
        <begin position="572"/>
        <end position="603"/>
    </location>
</feature>
<accession>A5BVY6</accession>
<dbReference type="GO" id="GO:0016787">
    <property type="term" value="F:hydrolase activity"/>
    <property type="evidence" value="ECO:0007669"/>
    <property type="project" value="UniProtKB-KW"/>
</dbReference>
<dbReference type="GO" id="GO:0003964">
    <property type="term" value="F:RNA-directed DNA polymerase activity"/>
    <property type="evidence" value="ECO:0007669"/>
    <property type="project" value="UniProtKB-KW"/>
</dbReference>
<dbReference type="CDD" id="cd01647">
    <property type="entry name" value="RT_LTR"/>
    <property type="match status" value="1"/>
</dbReference>
<feature type="region of interest" description="Disordered" evidence="8">
    <location>
        <begin position="93"/>
        <end position="120"/>
    </location>
</feature>
<dbReference type="Gene3D" id="1.10.340.70">
    <property type="match status" value="1"/>
</dbReference>
<dbReference type="PROSITE" id="PS50994">
    <property type="entry name" value="INTEGRASE"/>
    <property type="match status" value="1"/>
</dbReference>
<dbReference type="GO" id="GO:0004519">
    <property type="term" value="F:endonuclease activity"/>
    <property type="evidence" value="ECO:0007669"/>
    <property type="project" value="UniProtKB-KW"/>
</dbReference>
<evidence type="ECO:0000259" key="9">
    <source>
        <dbReference type="PROSITE" id="PS50994"/>
    </source>
</evidence>
<dbReference type="Pfam" id="PF00665">
    <property type="entry name" value="rve"/>
    <property type="match status" value="1"/>
</dbReference>
<feature type="region of interest" description="Disordered" evidence="8">
    <location>
        <begin position="433"/>
        <end position="460"/>
    </location>
</feature>
<dbReference type="Pfam" id="PF03732">
    <property type="entry name" value="Retrotrans_gag"/>
    <property type="match status" value="1"/>
</dbReference>
<dbReference type="Pfam" id="PF17917">
    <property type="entry name" value="RT_RNaseH"/>
    <property type="match status" value="1"/>
</dbReference>
<evidence type="ECO:0000256" key="1">
    <source>
        <dbReference type="ARBA" id="ARBA00012493"/>
    </source>
</evidence>
<keyword evidence="4" id="KW-0540">Nuclease</keyword>
<evidence type="ECO:0000256" key="8">
    <source>
        <dbReference type="SAM" id="MobiDB-lite"/>
    </source>
</evidence>
<dbReference type="InterPro" id="IPR043128">
    <property type="entry name" value="Rev_trsase/Diguanyl_cyclase"/>
</dbReference>
<dbReference type="Pfam" id="PF00078">
    <property type="entry name" value="RVT_1"/>
    <property type="match status" value="1"/>
</dbReference>
<evidence type="ECO:0000256" key="2">
    <source>
        <dbReference type="ARBA" id="ARBA00022679"/>
    </source>
</evidence>
<dbReference type="PANTHER" id="PTHR37984:SF5">
    <property type="entry name" value="PROTEIN NYNRIN-LIKE"/>
    <property type="match status" value="1"/>
</dbReference>
<organism evidence="10">
    <name type="scientific">Vitis vinifera</name>
    <name type="common">Grape</name>
    <dbReference type="NCBI Taxonomy" id="29760"/>
    <lineage>
        <taxon>Eukaryota</taxon>
        <taxon>Viridiplantae</taxon>
        <taxon>Streptophyta</taxon>
        <taxon>Embryophyta</taxon>
        <taxon>Tracheophyta</taxon>
        <taxon>Spermatophyta</taxon>
        <taxon>Magnoliopsida</taxon>
        <taxon>eudicotyledons</taxon>
        <taxon>Gunneridae</taxon>
        <taxon>Pentapetalae</taxon>
        <taxon>rosids</taxon>
        <taxon>Vitales</taxon>
        <taxon>Vitaceae</taxon>
        <taxon>Viteae</taxon>
        <taxon>Vitis</taxon>
    </lineage>
</organism>
<evidence type="ECO:0000256" key="7">
    <source>
        <dbReference type="ARBA" id="ARBA00022918"/>
    </source>
</evidence>
<evidence type="ECO:0000256" key="3">
    <source>
        <dbReference type="ARBA" id="ARBA00022695"/>
    </source>
</evidence>
<dbReference type="InterPro" id="IPR036397">
    <property type="entry name" value="RNaseH_sf"/>
</dbReference>
<dbReference type="PANTHER" id="PTHR37984">
    <property type="entry name" value="PROTEIN CBG26694"/>
    <property type="match status" value="1"/>
</dbReference>
<dbReference type="Gene3D" id="3.30.70.270">
    <property type="match status" value="2"/>
</dbReference>
<dbReference type="InterPro" id="IPR005162">
    <property type="entry name" value="Retrotrans_gag_dom"/>
</dbReference>
<reference evidence="10" key="1">
    <citation type="journal article" date="2007" name="PLoS ONE">
        <title>The first genome sequence of an elite grapevine cultivar (Pinot noir Vitis vinifera L.): coping with a highly heterozygous genome.</title>
        <authorList>
            <person name="Velasco R."/>
            <person name="Zharkikh A."/>
            <person name="Troggio M."/>
            <person name="Cartwright D.A."/>
            <person name="Cestaro A."/>
            <person name="Pruss D."/>
            <person name="Pindo M."/>
            <person name="FitzGerald L.M."/>
            <person name="Vezzulli S."/>
            <person name="Reid J."/>
            <person name="Malacarne G."/>
            <person name="Iliev D."/>
            <person name="Coppola G."/>
            <person name="Wardell B."/>
            <person name="Micheletti D."/>
            <person name="Macalma T."/>
            <person name="Facci M."/>
            <person name="Mitchell J.T."/>
            <person name="Perazzolli M."/>
            <person name="Eldredge G."/>
            <person name="Gatto P."/>
            <person name="Oyzerski R."/>
            <person name="Moretto M."/>
            <person name="Gutin N."/>
            <person name="Stefanini M."/>
            <person name="Chen Y."/>
            <person name="Segala C."/>
            <person name="Davenport C."/>
            <person name="Dematte L."/>
            <person name="Mraz A."/>
            <person name="Battilana J."/>
            <person name="Stormo K."/>
            <person name="Costa F."/>
            <person name="Tao Q."/>
            <person name="Si-Ammour A."/>
            <person name="Harkins T."/>
            <person name="Lackey A."/>
            <person name="Perbost C."/>
            <person name="Taillon B."/>
            <person name="Stella A."/>
            <person name="Solovyev V."/>
            <person name="Fawcett J.A."/>
            <person name="Sterck L."/>
            <person name="Vandepoele K."/>
            <person name="Grando S.M."/>
            <person name="Toppo S."/>
            <person name="Moser C."/>
            <person name="Lanchbury J."/>
            <person name="Bogden R."/>
            <person name="Skolnick M."/>
            <person name="Sgaramella V."/>
            <person name="Bhatnagar S.K."/>
            <person name="Fontana P."/>
            <person name="Gutin A."/>
            <person name="Van de Peer Y."/>
            <person name="Salamini F."/>
            <person name="Viola R."/>
        </authorList>
    </citation>
    <scope>NUCLEOTIDE SEQUENCE</scope>
</reference>
<evidence type="ECO:0000256" key="6">
    <source>
        <dbReference type="ARBA" id="ARBA00022801"/>
    </source>
</evidence>
<evidence type="ECO:0000256" key="5">
    <source>
        <dbReference type="ARBA" id="ARBA00022759"/>
    </source>
</evidence>
<sequence>MEIHQFTSCELLGSDLKVINFVDYSLNQRAPAGHESAETPIGNESNGAVVGEGANFILCMPKWIRDSGGKLVKLETPHNKELELSLNIMETTPEDQHSHHGHQDNPNEFRSMRDRMHPPRMSAPSCIVPPTEQLVIRPHIVPLLPTFHGMESENPYAHIKEFEDVCNTFREGAASIDLMRLKLFPFTLKDKAKIWLNSLRPRSIRTWTDLQAEFLKKFFPTHRTNGLKRQISNFSAKENEKFYECWERYMEAINACPHHGFDTWLLVSYFYDGMMSSSMKQLLGTMCGGDFMSKNPEEAMDFLSYVADVSRGWDEPHRGEVGKMKSQPNAFHAKAGMYTLNEDVDMKAKFAAMTRKVEELELKKMHEVQAVAETPVQVKPCSICQSYEHLVEECPTILVAREMFGEQANVIGQFKPNSNASYGNTYNSSWRNHPNFSWKPRAPQYQQPAQPSQPSQQASSLEQAIVNLSKVMGDFVGDQKSINSQLSQRIDGVENTLNKMMDGMQNDLSQKIDNLQYSISRLTNLNTVQEKGYPRSGNSLGKSSQVRDVKALITLRSGKKVESPTPKLYVEEKKEEETKKREEMKGKKKDISEGKEDHDSTVNANREKELIKEELMKKRTSPPFPQALHGKKGIKNASKILEVLRQVKVNIPLLDMIKQVPSYAKFLKDLCTIKRGLNVNKKAFLTEQVSAIIQCKSPLKYKDPGCPTISVMIGGKLIGPVKIPRGIIEDVLVQVDNFYYPVDLVVLDTDPLVKEANYVPIILGRSFLATSNAIINCRNGLMQLTFGNMTLELNIFHMSKKLITPEEEEGPEEVCIIDTLVEEHCNQNMQDELNESLDDLEEGLSEPVDVLTTLQGWRRKEEILPLFNKEKGQDDVTEEFPKLNLKPLPMELKYTYLEEKNQCPVVISSSLTGHHEISLLEVLKNHLVCTHHIYMEEEAKPIRQPQRRLNPYLQEVVRIEVLKLLQAGIIYPKSDNPSVSPTQAVPKKSGITMVQNEKGEEIATRLTSGWRVCIDYRKLNAVTRKAHFPLPFIDQVLERVSGHPFYCFLDGYSGYFQIEIDVEDQEKTTFTCPFGTYAYRRMPFGFCNAPATFQRFMLSIFSDMVERIMEVFMDDITIYGGTFEECLVNLEAVLKRCIEKHLVLNWEKCHFMVRQGIVLDHIVSEKGIEVDKAKVELIAKLPSPTTIKGVRQFLGHVGPLCELLAKDAKFVWDERCQKSFDQLKQFFTTAPIVRAPNWQLPFEVMCDASDFAIGAVLGQREDGKPYVIYYASKTLNEAQRNYTTIEKELLAVVFALDKFRAYLVGSFIIVFIDHSTLKYLLTKQDAKARLIRWILLLQEFDLQIRDKKGVENVVDDHLSRLAIAHNSHVLPINDDFPEESLMLLDKAPWYAHIANYLVTSEVPREWKEEPFFFKYCADQIIRKCVPEEEQHGILSHCHENACGGHFASQKTAMKVLQSGFTWPSLFKDSHILFDLFDVWGIDFMGPFPMSFGNSYILVGVDYVSKWVEAIPCKHNDHRLVLKFLKENIFSRFGVPKAIISDGGTHFCNKPFEGLLAKYGVKHKVATPYHPQTSGQVELANREIKNILMKVVITSRKDWSIKLHDSLWAYRTTYKTILGMSPYRLVYGKACHLPMEVEYKAWWAIKRLNMDLIRAGAKRCLDLNEMEELRNDAYINSKVAKQRMKKWHDQLISNKELRKGQRVLLYDSRLHIFPGKLKSRWIGPFIIHQVHLNGVVELLNSNGIDTFRVNGHRLKPFIESFKPEKEEINLLEP</sequence>
<dbReference type="InterPro" id="IPR043502">
    <property type="entry name" value="DNA/RNA_pol_sf"/>
</dbReference>
<dbReference type="SUPFAM" id="SSF53098">
    <property type="entry name" value="Ribonuclease H-like"/>
    <property type="match status" value="1"/>
</dbReference>
<name>A5BVY6_VITVI</name>
<dbReference type="InterPro" id="IPR050951">
    <property type="entry name" value="Retrovirus_Pol_polyprotein"/>
</dbReference>
<dbReference type="FunFam" id="3.10.20.370:FF:000001">
    <property type="entry name" value="Retrovirus-related Pol polyprotein from transposon 17.6-like protein"/>
    <property type="match status" value="1"/>
</dbReference>
<dbReference type="GO" id="GO:0003676">
    <property type="term" value="F:nucleic acid binding"/>
    <property type="evidence" value="ECO:0007669"/>
    <property type="project" value="InterPro"/>
</dbReference>
<feature type="compositionally biased region" description="Basic and acidic residues" evidence="8">
    <location>
        <begin position="94"/>
        <end position="117"/>
    </location>
</feature>
<dbReference type="InterPro" id="IPR000477">
    <property type="entry name" value="RT_dom"/>
</dbReference>
<keyword evidence="2" id="KW-0808">Transferase</keyword>
<keyword evidence="5" id="KW-0255">Endonuclease</keyword>
<protein>
    <recommendedName>
        <fullName evidence="1">RNA-directed DNA polymerase</fullName>
        <ecNumber evidence="1">2.7.7.49</ecNumber>
    </recommendedName>
</protein>
<dbReference type="EMBL" id="AM473153">
    <property type="protein sequence ID" value="CAN66067.1"/>
    <property type="molecule type" value="Genomic_DNA"/>
</dbReference>
<gene>
    <name evidence="10" type="ORF">VITISV_009221</name>
</gene>
<dbReference type="InterPro" id="IPR021109">
    <property type="entry name" value="Peptidase_aspartic_dom_sf"/>
</dbReference>
<keyword evidence="7" id="KW-0695">RNA-directed DNA polymerase</keyword>
<dbReference type="InterPro" id="IPR001584">
    <property type="entry name" value="Integrase_cat-core"/>
</dbReference>
<dbReference type="EC" id="2.7.7.49" evidence="1"/>
<keyword evidence="3" id="KW-0548">Nucleotidyltransferase</keyword>